<dbReference type="Proteomes" id="UP000694560">
    <property type="component" value="Unplaced"/>
</dbReference>
<reference evidence="1" key="1">
    <citation type="submission" date="2025-08" db="UniProtKB">
        <authorList>
            <consortium name="Ensembl"/>
        </authorList>
    </citation>
    <scope>IDENTIFICATION</scope>
</reference>
<protein>
    <submittedName>
        <fullName evidence="1">Uncharacterized protein</fullName>
    </submittedName>
</protein>
<dbReference type="Ensembl" id="ENSMCST00000020733.1">
    <property type="protein sequence ID" value="ENSMCSP00000020215.1"/>
    <property type="gene ID" value="ENSMCSG00000014192.1"/>
</dbReference>
<sequence>MVLPAHGCVLAKELPLQPQGLPLQPQELPLQPQELPLQPQGLPLQPQGLPLQPQGLLQPQAFLSLPKKKCLVLIWTTRGSCVCVCVGDLGPGLGRRGFSSGAL</sequence>
<accession>A0A8C5X9D1</accession>
<organism evidence="1 2">
    <name type="scientific">Malurus cyaneus samueli</name>
    <dbReference type="NCBI Taxonomy" id="2593467"/>
    <lineage>
        <taxon>Eukaryota</taxon>
        <taxon>Metazoa</taxon>
        <taxon>Chordata</taxon>
        <taxon>Craniata</taxon>
        <taxon>Vertebrata</taxon>
        <taxon>Euteleostomi</taxon>
        <taxon>Archelosauria</taxon>
        <taxon>Archosauria</taxon>
        <taxon>Dinosauria</taxon>
        <taxon>Saurischia</taxon>
        <taxon>Theropoda</taxon>
        <taxon>Coelurosauria</taxon>
        <taxon>Aves</taxon>
        <taxon>Neognathae</taxon>
        <taxon>Neoaves</taxon>
        <taxon>Telluraves</taxon>
        <taxon>Australaves</taxon>
        <taxon>Passeriformes</taxon>
        <taxon>Meliphagoidea</taxon>
        <taxon>Maluridae</taxon>
        <taxon>Malurus</taxon>
    </lineage>
</organism>
<name>A0A8C5X9D1_9PASS</name>
<evidence type="ECO:0000313" key="2">
    <source>
        <dbReference type="Proteomes" id="UP000694560"/>
    </source>
</evidence>
<dbReference type="AlphaFoldDB" id="A0A8C5X9D1"/>
<proteinExistence type="predicted"/>
<keyword evidence="2" id="KW-1185">Reference proteome</keyword>
<evidence type="ECO:0000313" key="1">
    <source>
        <dbReference type="Ensembl" id="ENSMCSP00000020215.1"/>
    </source>
</evidence>
<reference evidence="1" key="2">
    <citation type="submission" date="2025-09" db="UniProtKB">
        <authorList>
            <consortium name="Ensembl"/>
        </authorList>
    </citation>
    <scope>IDENTIFICATION</scope>
</reference>